<sequence length="246" mass="27183">MVYLPSFLRDPIALILGEKCTETLIDRFDILEPTCLRFAISKALGIAIVAGGCIVKLPQIYKIISSKSARGLSLASFLLETMANFVNIAYSIRQNFPFTTFGESVFIGIQNYFIAITIMILNGQELLGMVAAGMLVVVAYLLNDSSWTSGNFLATLQALTIPLLISSRIPQILKIHKEKTTGQLSSFSVFNYFLGTLARIYTTFVEVDNNLVLVGYLLSLVTNGILAAQMIYYWNSSPKSSKLKKH</sequence>
<comment type="caution">
    <text evidence="10">The sequence shown here is derived from an EMBL/GenBank/DDBJ whole genome shotgun (WGS) entry which is preliminary data.</text>
</comment>
<reference evidence="10 11" key="1">
    <citation type="submission" date="2017-01" db="EMBL/GenBank/DDBJ databases">
        <authorList>
            <person name="Mah S.A."/>
            <person name="Swanson W.J."/>
            <person name="Moy G.W."/>
            <person name="Vacquier V.D."/>
        </authorList>
    </citation>
    <scope>NUCLEOTIDE SEQUENCE [LARGE SCALE GENOMIC DNA]</scope>
    <source>
        <strain evidence="10 11">GSMNP</strain>
    </source>
</reference>
<evidence type="ECO:0000256" key="1">
    <source>
        <dbReference type="ARBA" id="ARBA00004141"/>
    </source>
</evidence>
<dbReference type="Proteomes" id="UP000187283">
    <property type="component" value="Unassembled WGS sequence"/>
</dbReference>
<dbReference type="FunFam" id="1.20.1280.290:FF:000006">
    <property type="entry name" value="mannose-P-dolichol utilization defect 1 protein"/>
    <property type="match status" value="1"/>
</dbReference>
<dbReference type="InterPro" id="IPR006603">
    <property type="entry name" value="PQ-loop_rpt"/>
</dbReference>
<dbReference type="PIRSF" id="PIRSF023381">
    <property type="entry name" value="MannP-dilichol_defect-1p"/>
    <property type="match status" value="1"/>
</dbReference>
<organism evidence="10 11">
    <name type="scientific">Smittium culicis</name>
    <dbReference type="NCBI Taxonomy" id="133412"/>
    <lineage>
        <taxon>Eukaryota</taxon>
        <taxon>Fungi</taxon>
        <taxon>Fungi incertae sedis</taxon>
        <taxon>Zoopagomycota</taxon>
        <taxon>Kickxellomycotina</taxon>
        <taxon>Harpellomycetes</taxon>
        <taxon>Harpellales</taxon>
        <taxon>Legeriomycetaceae</taxon>
        <taxon>Smittium</taxon>
    </lineage>
</organism>
<evidence type="ECO:0000256" key="2">
    <source>
        <dbReference type="ARBA" id="ARBA00022448"/>
    </source>
</evidence>
<feature type="transmembrane region" description="Helical" evidence="9">
    <location>
        <begin position="38"/>
        <end position="57"/>
    </location>
</feature>
<dbReference type="Pfam" id="PF04193">
    <property type="entry name" value="PQ-loop"/>
    <property type="match status" value="2"/>
</dbReference>
<accession>A0A1R1XNI0</accession>
<dbReference type="Gene3D" id="1.20.1280.290">
    <property type="match status" value="2"/>
</dbReference>
<keyword evidence="6 8" id="KW-0472">Membrane</keyword>
<evidence type="ECO:0000313" key="10">
    <source>
        <dbReference type="EMBL" id="OMJ16171.1"/>
    </source>
</evidence>
<name>A0A1R1XNI0_9FUNG</name>
<protein>
    <recommendedName>
        <fullName evidence="8">Mannose-P-dolichol utilization defect 1 protein homolog</fullName>
    </recommendedName>
</protein>
<feature type="transmembrane region" description="Helical" evidence="9">
    <location>
        <begin position="213"/>
        <end position="234"/>
    </location>
</feature>
<evidence type="ECO:0000256" key="5">
    <source>
        <dbReference type="ARBA" id="ARBA00022989"/>
    </source>
</evidence>
<dbReference type="AlphaFoldDB" id="A0A1R1XNI0"/>
<dbReference type="GO" id="GO:0016020">
    <property type="term" value="C:membrane"/>
    <property type="evidence" value="ECO:0007669"/>
    <property type="project" value="UniProtKB-SubCell"/>
</dbReference>
<evidence type="ECO:0000256" key="4">
    <source>
        <dbReference type="ARBA" id="ARBA00022737"/>
    </source>
</evidence>
<keyword evidence="11" id="KW-1185">Reference proteome</keyword>
<keyword evidence="3 8" id="KW-0812">Transmembrane</keyword>
<keyword evidence="5 8" id="KW-1133">Transmembrane helix</keyword>
<keyword evidence="2" id="KW-0813">Transport</keyword>
<proteinExistence type="inferred from homology"/>
<dbReference type="OrthoDB" id="271506at2759"/>
<evidence type="ECO:0000256" key="7">
    <source>
        <dbReference type="ARBA" id="ARBA00038475"/>
    </source>
</evidence>
<evidence type="ECO:0000256" key="9">
    <source>
        <dbReference type="SAM" id="Phobius"/>
    </source>
</evidence>
<evidence type="ECO:0000256" key="8">
    <source>
        <dbReference type="PIRNR" id="PIRNR023381"/>
    </source>
</evidence>
<evidence type="ECO:0000256" key="6">
    <source>
        <dbReference type="ARBA" id="ARBA00023136"/>
    </source>
</evidence>
<feature type="transmembrane region" description="Helical" evidence="9">
    <location>
        <begin position="126"/>
        <end position="143"/>
    </location>
</feature>
<dbReference type="SMART" id="SM00679">
    <property type="entry name" value="CTNS"/>
    <property type="match status" value="2"/>
</dbReference>
<dbReference type="EMBL" id="LSSN01002423">
    <property type="protein sequence ID" value="OMJ16171.1"/>
    <property type="molecule type" value="Genomic_DNA"/>
</dbReference>
<dbReference type="PANTHER" id="PTHR12226">
    <property type="entry name" value="MANNOSE-P-DOLICHOL UTILIZATION DEFECT 1 LEC35 -RELATED"/>
    <property type="match status" value="1"/>
</dbReference>
<feature type="transmembrane region" description="Helical" evidence="9">
    <location>
        <begin position="69"/>
        <end position="92"/>
    </location>
</feature>
<evidence type="ECO:0000313" key="11">
    <source>
        <dbReference type="Proteomes" id="UP000187283"/>
    </source>
</evidence>
<keyword evidence="4" id="KW-0677">Repeat</keyword>
<dbReference type="InterPro" id="IPR016817">
    <property type="entry name" value="MannP-dilichol_defect-1"/>
</dbReference>
<comment type="subcellular location">
    <subcellularLocation>
        <location evidence="1 8">Membrane</location>
        <topology evidence="1 8">Multi-pass membrane protein</topology>
    </subcellularLocation>
</comment>
<gene>
    <name evidence="10" type="ORF">AYI70_g6775</name>
</gene>
<dbReference type="PANTHER" id="PTHR12226:SF2">
    <property type="entry name" value="MANNOSE-P-DOLICHOL UTILIZATION DEFECT 1 PROTEIN"/>
    <property type="match status" value="1"/>
</dbReference>
<comment type="similarity">
    <text evidence="7 8">Belongs to the MPDU1 (TC 2.A.43.3) family.</text>
</comment>
<evidence type="ECO:0000256" key="3">
    <source>
        <dbReference type="ARBA" id="ARBA00022692"/>
    </source>
</evidence>